<keyword evidence="4" id="KW-0808">Transferase</keyword>
<dbReference type="Pfam" id="PF12161">
    <property type="entry name" value="HsdM_N"/>
    <property type="match status" value="1"/>
</dbReference>
<keyword evidence="12" id="KW-1185">Reference proteome</keyword>
<dbReference type="AlphaFoldDB" id="A0A9X4AZ05"/>
<protein>
    <recommendedName>
        <fullName evidence="2">site-specific DNA-methyltransferase (adenine-specific)</fullName>
        <ecNumber evidence="2">2.1.1.72</ecNumber>
    </recommendedName>
</protein>
<feature type="domain" description="N6 adenine-specific DNA methyltransferase N-terminal" evidence="10">
    <location>
        <begin position="8"/>
        <end position="135"/>
    </location>
</feature>
<evidence type="ECO:0000256" key="8">
    <source>
        <dbReference type="SAM" id="Coils"/>
    </source>
</evidence>
<evidence type="ECO:0000313" key="12">
    <source>
        <dbReference type="Proteomes" id="UP001151081"/>
    </source>
</evidence>
<reference evidence="11 12" key="1">
    <citation type="submission" date="2021-04" db="EMBL/GenBank/DDBJ databases">
        <title>Genome analysis of Polyangium sp.</title>
        <authorList>
            <person name="Li Y."/>
            <person name="Wang J."/>
        </authorList>
    </citation>
    <scope>NUCLEOTIDE SEQUENCE [LARGE SCALE GENOMIC DNA]</scope>
    <source>
        <strain evidence="11 12">SDU14</strain>
    </source>
</reference>
<dbReference type="InterPro" id="IPR052916">
    <property type="entry name" value="Type-I_RE_MTase_Subunit"/>
</dbReference>
<dbReference type="Pfam" id="PF02384">
    <property type="entry name" value="N6_Mtase"/>
    <property type="match status" value="1"/>
</dbReference>
<dbReference type="GO" id="GO:0032259">
    <property type="term" value="P:methylation"/>
    <property type="evidence" value="ECO:0007669"/>
    <property type="project" value="UniProtKB-KW"/>
</dbReference>
<dbReference type="PANTHER" id="PTHR42998:SF1">
    <property type="entry name" value="TYPE I RESTRICTION ENZYME HINDI METHYLASE SUBUNIT"/>
    <property type="match status" value="1"/>
</dbReference>
<sequence>MPLPADFERRLWAAADQLWTNSALQPSEYATPVLALIFLKYADHRFAQAERELAGKARRRGAIGRDDAHARGFVYVPEKARFRGLLELPEGADIGKAINEAMKAIEAENDDLRDVLPKTYGRFDAQTLKELLKLFSTIPEDVEGDVFGRIYEYFLGNFAPRTLQKGGEYFTPYSVVRLIVEIVEPYHGRIYDPACGSGGMFVQSASFVSAHEKRPTDEISVYGIEKIQATLRLARMNLAVHALSGDIKEANTYYEDVHEQEGRFDFVMANPPFNQNAVDKERLKDDRKRFPFGMPTIDNANYLWIQLFYSALSEKGRAGFVMANSASDARGSELELRRKLVETGAVDVIVALSPNFFYTVTLPVTLWFLDKGKAKGARKDKVLFIDARHVYRQVDRAHREFTPEQIEMLANIARLWRGEKAENLHGGGKLMKENFPKGKYVDVAGLCKVATIGEIEAQGWSLNPGRYVGVVEKAGEEFDFKERLGELNEELERLHAEARELEGRIAESVAALLETCS</sequence>
<dbReference type="Gene3D" id="3.40.50.150">
    <property type="entry name" value="Vaccinia Virus protein VP39"/>
    <property type="match status" value="1"/>
</dbReference>
<evidence type="ECO:0000256" key="7">
    <source>
        <dbReference type="ARBA" id="ARBA00047942"/>
    </source>
</evidence>
<gene>
    <name evidence="11" type="ORF">KEG57_53275</name>
</gene>
<feature type="coiled-coil region" evidence="8">
    <location>
        <begin position="477"/>
        <end position="511"/>
    </location>
</feature>
<dbReference type="RefSeq" id="WP_272460036.1">
    <property type="nucleotide sequence ID" value="NZ_JAGTJJ010000106.1"/>
</dbReference>
<dbReference type="EMBL" id="JAGTJJ010000106">
    <property type="protein sequence ID" value="MDC3989346.1"/>
    <property type="molecule type" value="Genomic_DNA"/>
</dbReference>
<evidence type="ECO:0000256" key="6">
    <source>
        <dbReference type="ARBA" id="ARBA00022747"/>
    </source>
</evidence>
<dbReference type="InterPro" id="IPR022749">
    <property type="entry name" value="D12N6_MeTrfase_N"/>
</dbReference>
<dbReference type="Proteomes" id="UP001151081">
    <property type="component" value="Unassembled WGS sequence"/>
</dbReference>
<accession>A0A9X4AZ05</accession>
<evidence type="ECO:0000259" key="9">
    <source>
        <dbReference type="Pfam" id="PF02384"/>
    </source>
</evidence>
<keyword evidence="6" id="KW-0680">Restriction system</keyword>
<dbReference type="InterPro" id="IPR029063">
    <property type="entry name" value="SAM-dependent_MTases_sf"/>
</dbReference>
<dbReference type="GO" id="GO:0009007">
    <property type="term" value="F:site-specific DNA-methyltransferase (adenine-specific) activity"/>
    <property type="evidence" value="ECO:0007669"/>
    <property type="project" value="UniProtKB-EC"/>
</dbReference>
<name>A0A9X4AZ05_9BACT</name>
<dbReference type="InterPro" id="IPR003356">
    <property type="entry name" value="DNA_methylase_A-5"/>
</dbReference>
<feature type="domain" description="DNA methylase adenine-specific" evidence="9">
    <location>
        <begin position="144"/>
        <end position="472"/>
    </location>
</feature>
<dbReference type="SUPFAM" id="SSF53335">
    <property type="entry name" value="S-adenosyl-L-methionine-dependent methyltransferases"/>
    <property type="match status" value="1"/>
</dbReference>
<dbReference type="PRINTS" id="PR00507">
    <property type="entry name" value="N12N6MTFRASE"/>
</dbReference>
<evidence type="ECO:0000256" key="5">
    <source>
        <dbReference type="ARBA" id="ARBA00022691"/>
    </source>
</evidence>
<keyword evidence="8" id="KW-0175">Coiled coil</keyword>
<dbReference type="Gene3D" id="1.20.1260.30">
    <property type="match status" value="1"/>
</dbReference>
<evidence type="ECO:0000259" key="10">
    <source>
        <dbReference type="Pfam" id="PF12161"/>
    </source>
</evidence>
<comment type="caution">
    <text evidence="11">The sequence shown here is derived from an EMBL/GenBank/DDBJ whole genome shotgun (WGS) entry which is preliminary data.</text>
</comment>
<dbReference type="InterPro" id="IPR038333">
    <property type="entry name" value="T1MK-like_N_sf"/>
</dbReference>
<comment type="catalytic activity">
    <reaction evidence="7">
        <text>a 2'-deoxyadenosine in DNA + S-adenosyl-L-methionine = an N(6)-methyl-2'-deoxyadenosine in DNA + S-adenosyl-L-homocysteine + H(+)</text>
        <dbReference type="Rhea" id="RHEA:15197"/>
        <dbReference type="Rhea" id="RHEA-COMP:12418"/>
        <dbReference type="Rhea" id="RHEA-COMP:12419"/>
        <dbReference type="ChEBI" id="CHEBI:15378"/>
        <dbReference type="ChEBI" id="CHEBI:57856"/>
        <dbReference type="ChEBI" id="CHEBI:59789"/>
        <dbReference type="ChEBI" id="CHEBI:90615"/>
        <dbReference type="ChEBI" id="CHEBI:90616"/>
        <dbReference type="EC" id="2.1.1.72"/>
    </reaction>
</comment>
<keyword evidence="5" id="KW-0949">S-adenosyl-L-methionine</keyword>
<evidence type="ECO:0000256" key="4">
    <source>
        <dbReference type="ARBA" id="ARBA00022679"/>
    </source>
</evidence>
<evidence type="ECO:0000256" key="3">
    <source>
        <dbReference type="ARBA" id="ARBA00022603"/>
    </source>
</evidence>
<dbReference type="EC" id="2.1.1.72" evidence="2"/>
<dbReference type="GO" id="GO:0003677">
    <property type="term" value="F:DNA binding"/>
    <property type="evidence" value="ECO:0007669"/>
    <property type="project" value="InterPro"/>
</dbReference>
<dbReference type="GO" id="GO:0009307">
    <property type="term" value="P:DNA restriction-modification system"/>
    <property type="evidence" value="ECO:0007669"/>
    <property type="project" value="UniProtKB-KW"/>
</dbReference>
<evidence type="ECO:0000313" key="11">
    <source>
        <dbReference type="EMBL" id="MDC3989346.1"/>
    </source>
</evidence>
<evidence type="ECO:0000256" key="2">
    <source>
        <dbReference type="ARBA" id="ARBA00011900"/>
    </source>
</evidence>
<comment type="similarity">
    <text evidence="1">Belongs to the N(4)/N(6)-methyltransferase family.</text>
</comment>
<proteinExistence type="inferred from homology"/>
<dbReference type="GO" id="GO:0008170">
    <property type="term" value="F:N-methyltransferase activity"/>
    <property type="evidence" value="ECO:0007669"/>
    <property type="project" value="InterPro"/>
</dbReference>
<organism evidence="11 12">
    <name type="scientific">Polyangium jinanense</name>
    <dbReference type="NCBI Taxonomy" id="2829994"/>
    <lineage>
        <taxon>Bacteria</taxon>
        <taxon>Pseudomonadati</taxon>
        <taxon>Myxococcota</taxon>
        <taxon>Polyangia</taxon>
        <taxon>Polyangiales</taxon>
        <taxon>Polyangiaceae</taxon>
        <taxon>Polyangium</taxon>
    </lineage>
</organism>
<dbReference type="PANTHER" id="PTHR42998">
    <property type="entry name" value="TYPE I RESTRICTION ENZYME HINDVIIP M PROTEIN-RELATED"/>
    <property type="match status" value="1"/>
</dbReference>
<evidence type="ECO:0000256" key="1">
    <source>
        <dbReference type="ARBA" id="ARBA00006594"/>
    </source>
</evidence>
<dbReference type="CDD" id="cd02440">
    <property type="entry name" value="AdoMet_MTases"/>
    <property type="match status" value="1"/>
</dbReference>
<keyword evidence="3 11" id="KW-0489">Methyltransferase</keyword>